<gene>
    <name evidence="6" type="ORF">I542_1543</name>
</gene>
<protein>
    <recommendedName>
        <fullName evidence="3">Methionyl-tRNA formyltransferase</fullName>
        <ecNumber evidence="2">2.1.2.9</ecNumber>
    </recommendedName>
</protein>
<keyword evidence="6" id="KW-0808">Transferase</keyword>
<evidence type="ECO:0000256" key="3">
    <source>
        <dbReference type="ARBA" id="ARBA00016014"/>
    </source>
</evidence>
<organism evidence="6 7">
    <name type="scientific">Mycobacteroides abscessus 1948</name>
    <dbReference type="NCBI Taxonomy" id="1299323"/>
    <lineage>
        <taxon>Bacteria</taxon>
        <taxon>Bacillati</taxon>
        <taxon>Actinomycetota</taxon>
        <taxon>Actinomycetes</taxon>
        <taxon>Mycobacteriales</taxon>
        <taxon>Mycobacteriaceae</taxon>
        <taxon>Mycobacteroides</taxon>
        <taxon>Mycobacteroides abscessus</taxon>
    </lineage>
</organism>
<comment type="caution">
    <text evidence="6">The sequence shown here is derived from an EMBL/GenBank/DDBJ whole genome shotgun (WGS) entry which is preliminary data.</text>
</comment>
<name>A0A829QEN2_9MYCO</name>
<dbReference type="Proteomes" id="UP000021210">
    <property type="component" value="Unassembled WGS sequence"/>
</dbReference>
<evidence type="ECO:0000256" key="1">
    <source>
        <dbReference type="ARBA" id="ARBA00002606"/>
    </source>
</evidence>
<dbReference type="AlphaFoldDB" id="A0A829QEN2"/>
<dbReference type="InterPro" id="IPR005793">
    <property type="entry name" value="Formyl_trans_C"/>
</dbReference>
<evidence type="ECO:0000313" key="6">
    <source>
        <dbReference type="EMBL" id="EUA61404.1"/>
    </source>
</evidence>
<accession>A0A829QEN2</accession>
<dbReference type="InterPro" id="IPR037022">
    <property type="entry name" value="Formyl_trans_C_sf"/>
</dbReference>
<sequence>MRKRDVLVGTGTTAIALDEVQPQGKKVMKAADWARGARLDAEVHAL</sequence>
<dbReference type="SUPFAM" id="SSF50486">
    <property type="entry name" value="FMT C-terminal domain-like"/>
    <property type="match status" value="1"/>
</dbReference>
<dbReference type="GO" id="GO:0004479">
    <property type="term" value="F:methionyl-tRNA formyltransferase activity"/>
    <property type="evidence" value="ECO:0007669"/>
    <property type="project" value="UniProtKB-EC"/>
</dbReference>
<feature type="domain" description="Formyl transferase C-terminal" evidence="5">
    <location>
        <begin position="3"/>
        <end position="37"/>
    </location>
</feature>
<comment type="catalytic activity">
    <reaction evidence="4">
        <text>L-methionyl-tRNA(fMet) + (6R)-10-formyltetrahydrofolate = N-formyl-L-methionyl-tRNA(fMet) + (6S)-5,6,7,8-tetrahydrofolate + H(+)</text>
        <dbReference type="Rhea" id="RHEA:24380"/>
        <dbReference type="Rhea" id="RHEA-COMP:9952"/>
        <dbReference type="Rhea" id="RHEA-COMP:9953"/>
        <dbReference type="ChEBI" id="CHEBI:15378"/>
        <dbReference type="ChEBI" id="CHEBI:57453"/>
        <dbReference type="ChEBI" id="CHEBI:78530"/>
        <dbReference type="ChEBI" id="CHEBI:78844"/>
        <dbReference type="ChEBI" id="CHEBI:195366"/>
        <dbReference type="EC" id="2.1.2.9"/>
    </reaction>
</comment>
<comment type="function">
    <text evidence="1">Attaches a formyl group to the free amino group of methionyl-tRNA(fMet). The formyl group appears to play a dual role in the initiator identity of N-formylmethionyl-tRNA by promoting its recognition by IF2 and preventing the misappropriation of this tRNA by the elongation apparatus.</text>
</comment>
<dbReference type="Gene3D" id="3.10.25.10">
    <property type="entry name" value="Formyl transferase, C-terminal domain"/>
    <property type="match status" value="1"/>
</dbReference>
<dbReference type="EMBL" id="JAOH01000002">
    <property type="protein sequence ID" value="EUA61404.1"/>
    <property type="molecule type" value="Genomic_DNA"/>
</dbReference>
<proteinExistence type="predicted"/>
<evidence type="ECO:0000313" key="7">
    <source>
        <dbReference type="Proteomes" id="UP000021210"/>
    </source>
</evidence>
<dbReference type="Pfam" id="PF02911">
    <property type="entry name" value="Formyl_trans_C"/>
    <property type="match status" value="1"/>
</dbReference>
<dbReference type="InterPro" id="IPR011034">
    <property type="entry name" value="Formyl_transferase-like_C_sf"/>
</dbReference>
<evidence type="ECO:0000256" key="4">
    <source>
        <dbReference type="ARBA" id="ARBA00048558"/>
    </source>
</evidence>
<reference evidence="6 7" key="1">
    <citation type="submission" date="2013-12" db="EMBL/GenBank/DDBJ databases">
        <authorList>
            <person name="Zelazny A."/>
            <person name="Olivier K."/>
            <person name="Holland S."/>
            <person name="Lenaerts A."/>
            <person name="Ordway D."/>
            <person name="DeGroote M.A."/>
            <person name="Parker T."/>
            <person name="Sizemore C."/>
            <person name="Tallon L.J."/>
            <person name="Sadzewicz L.K."/>
            <person name="Sengamalay N."/>
            <person name="Fraser C.M."/>
            <person name="Hine E."/>
            <person name="Shefchek K.A."/>
            <person name="Das S.P."/>
            <person name="Tettelin H."/>
        </authorList>
    </citation>
    <scope>NUCLEOTIDE SEQUENCE [LARGE SCALE GENOMIC DNA]</scope>
    <source>
        <strain evidence="6 7">1948</strain>
    </source>
</reference>
<evidence type="ECO:0000256" key="2">
    <source>
        <dbReference type="ARBA" id="ARBA00012261"/>
    </source>
</evidence>
<evidence type="ECO:0000259" key="5">
    <source>
        <dbReference type="Pfam" id="PF02911"/>
    </source>
</evidence>
<dbReference type="EC" id="2.1.2.9" evidence="2"/>